<feature type="chain" id="PRO_5047038501" evidence="1">
    <location>
        <begin position="27"/>
        <end position="333"/>
    </location>
</feature>
<organism evidence="2 3">
    <name type="scientific">Thalassobellus suaedae</name>
    <dbReference type="NCBI Taxonomy" id="3074124"/>
    <lineage>
        <taxon>Bacteria</taxon>
        <taxon>Pseudomonadati</taxon>
        <taxon>Bacteroidota</taxon>
        <taxon>Flavobacteriia</taxon>
        <taxon>Flavobacteriales</taxon>
        <taxon>Flavobacteriaceae</taxon>
        <taxon>Thalassobellus</taxon>
    </lineage>
</organism>
<protein>
    <submittedName>
        <fullName evidence="2">Uncharacterized protein</fullName>
    </submittedName>
</protein>
<sequence>MKQSKLKRLKSYLKIALLITIIPLLINCSNDDENGNSPSQSRSKLLAIDGVGSNLKIVEVNPESGQLISAFLDFEPMQASVDFDFTYFNTTNQIFIRRNVYENGIGPQIIKVNIDTKEENIISSENYSTIIAGNGKLFGLERIVVNTQLQSINLVEINPENASKMSTIEIFEAIENAPSNDKTGVSGVLYSYDTNELLIPRRTSFVSNAIDQLIKIDANSGTKETVNINHYESITVGRNGRIFAIKRTYDPNLGEVTFYGIVEVNINNGQEIDILKEFDNLNSFSDPEIIYLSETNEVLMDIGTLHKINVNSKSESILDNSSGFYSYRSVNIY</sequence>
<evidence type="ECO:0000313" key="3">
    <source>
        <dbReference type="Proteomes" id="UP001302806"/>
    </source>
</evidence>
<evidence type="ECO:0000256" key="1">
    <source>
        <dbReference type="SAM" id="SignalP"/>
    </source>
</evidence>
<dbReference type="EMBL" id="CP134537">
    <property type="protein sequence ID" value="WNH09749.1"/>
    <property type="molecule type" value="Genomic_DNA"/>
</dbReference>
<dbReference type="Proteomes" id="UP001302806">
    <property type="component" value="Chromosome"/>
</dbReference>
<name>A0ABY9XVR9_9FLAO</name>
<reference evidence="2 3" key="1">
    <citation type="submission" date="2023-09" db="EMBL/GenBank/DDBJ databases">
        <title>Thalassobella suaedae gen. nov., sp. nov., a marine bacterium of the family Flavobacteriaceae isolated from a halophyte Suaeda japonica.</title>
        <authorList>
            <person name="Lee S.Y."/>
            <person name="Hwang C.Y."/>
        </authorList>
    </citation>
    <scope>NUCLEOTIDE SEQUENCE [LARGE SCALE GENOMIC DNA]</scope>
    <source>
        <strain evidence="2 3">HL-DH14</strain>
    </source>
</reference>
<accession>A0ABY9XVR9</accession>
<feature type="signal peptide" evidence="1">
    <location>
        <begin position="1"/>
        <end position="26"/>
    </location>
</feature>
<evidence type="ECO:0000313" key="2">
    <source>
        <dbReference type="EMBL" id="WNH09749.1"/>
    </source>
</evidence>
<gene>
    <name evidence="2" type="ORF">RHP51_03230</name>
</gene>
<dbReference type="RefSeq" id="WP_415866143.1">
    <property type="nucleotide sequence ID" value="NZ_CP134537.1"/>
</dbReference>
<proteinExistence type="predicted"/>
<keyword evidence="1" id="KW-0732">Signal</keyword>